<dbReference type="EMBL" id="BMNE01000001">
    <property type="protein sequence ID" value="GGN71644.1"/>
    <property type="molecule type" value="Genomic_DNA"/>
</dbReference>
<dbReference type="InterPro" id="IPR036271">
    <property type="entry name" value="Tet_transcr_reg_TetR-rel_C_sf"/>
</dbReference>
<dbReference type="Proteomes" id="UP000658127">
    <property type="component" value="Unassembled WGS sequence"/>
</dbReference>
<keyword evidence="3" id="KW-1185">Reference proteome</keyword>
<evidence type="ECO:0000313" key="3">
    <source>
        <dbReference type="Proteomes" id="UP000658127"/>
    </source>
</evidence>
<proteinExistence type="predicted"/>
<accession>A0ABQ2K8N6</accession>
<dbReference type="Gene3D" id="1.10.357.10">
    <property type="entry name" value="Tetracycline Repressor, domain 2"/>
    <property type="match status" value="1"/>
</dbReference>
<evidence type="ECO:0000313" key="2">
    <source>
        <dbReference type="EMBL" id="GGN71644.1"/>
    </source>
</evidence>
<evidence type="ECO:0008006" key="4">
    <source>
        <dbReference type="Google" id="ProtNLM"/>
    </source>
</evidence>
<name>A0ABQ2K8N6_9NOCA</name>
<organism evidence="2 3">
    <name type="scientific">Nocardia rhizosphaerihabitans</name>
    <dbReference type="NCBI Taxonomy" id="1691570"/>
    <lineage>
        <taxon>Bacteria</taxon>
        <taxon>Bacillati</taxon>
        <taxon>Actinomycetota</taxon>
        <taxon>Actinomycetes</taxon>
        <taxon>Mycobacteriales</taxon>
        <taxon>Nocardiaceae</taxon>
        <taxon>Nocardia</taxon>
    </lineage>
</organism>
<feature type="region of interest" description="Disordered" evidence="1">
    <location>
        <begin position="1"/>
        <end position="47"/>
    </location>
</feature>
<comment type="caution">
    <text evidence="2">The sequence shown here is derived from an EMBL/GenBank/DDBJ whole genome shotgun (WGS) entry which is preliminary data.</text>
</comment>
<reference evidence="3" key="1">
    <citation type="journal article" date="2019" name="Int. J. Syst. Evol. Microbiol.">
        <title>The Global Catalogue of Microorganisms (GCM) 10K type strain sequencing project: providing services to taxonomists for standard genome sequencing and annotation.</title>
        <authorList>
            <consortium name="The Broad Institute Genomics Platform"/>
            <consortium name="The Broad Institute Genome Sequencing Center for Infectious Disease"/>
            <person name="Wu L."/>
            <person name="Ma J."/>
        </authorList>
    </citation>
    <scope>NUCLEOTIDE SEQUENCE [LARGE SCALE GENOMIC DNA]</scope>
    <source>
        <strain evidence="3">CGMCC 4.7329</strain>
    </source>
</reference>
<gene>
    <name evidence="2" type="ORF">GCM10011610_12150</name>
</gene>
<dbReference type="SUPFAM" id="SSF48498">
    <property type="entry name" value="Tetracyclin repressor-like, C-terminal domain"/>
    <property type="match status" value="1"/>
</dbReference>
<dbReference type="RefSeq" id="WP_229739615.1">
    <property type="nucleotide sequence ID" value="NZ_BMNE01000001.1"/>
</dbReference>
<protein>
    <recommendedName>
        <fullName evidence="4">Tetracycline repressor TetR C-terminal domain-containing protein</fullName>
    </recommendedName>
</protein>
<sequence length="118" mass="12770">MSRRCRCTGTSVPGTASPTAWPTPPSDCHRTPTPTGVEPCTPGPAERRPVEQFDEATALRVYQQEVAARLDPGRFPEIEQLFADQAFADVPPDQESAAADFRFGLDLILDGVDAAISR</sequence>
<evidence type="ECO:0000256" key="1">
    <source>
        <dbReference type="SAM" id="MobiDB-lite"/>
    </source>
</evidence>